<reference evidence="9" key="1">
    <citation type="submission" date="2017-11" db="EMBL/GenBank/DDBJ databases">
        <authorList>
            <person name="Lima N.C."/>
            <person name="Parody-Merino A.M."/>
            <person name="Battley P.F."/>
            <person name="Fidler A.E."/>
            <person name="Prosdocimi F."/>
        </authorList>
    </citation>
    <scope>NUCLEOTIDE SEQUENCE [LARGE SCALE GENOMIC DNA]</scope>
</reference>
<feature type="region of interest" description="Disordered" evidence="6">
    <location>
        <begin position="1"/>
        <end position="53"/>
    </location>
</feature>
<reference evidence="9" key="2">
    <citation type="submission" date="2017-12" db="EMBL/GenBank/DDBJ databases">
        <title>Genome sequence of the Bar-tailed Godwit (Limosa lapponica baueri).</title>
        <authorList>
            <person name="Lima N.C.B."/>
            <person name="Parody-Merino A.M."/>
            <person name="Battley P.F."/>
            <person name="Fidler A.E."/>
            <person name="Prosdocimi F."/>
        </authorList>
    </citation>
    <scope>NUCLEOTIDE SEQUENCE [LARGE SCALE GENOMIC DNA]</scope>
</reference>
<comment type="similarity">
    <text evidence="2 5">Belongs to the HSF family.</text>
</comment>
<dbReference type="Gene3D" id="1.10.10.10">
    <property type="entry name" value="Winged helix-like DNA-binding domain superfamily/Winged helix DNA-binding domain"/>
    <property type="match status" value="1"/>
</dbReference>
<dbReference type="OrthoDB" id="6418155at2759"/>
<dbReference type="InterPro" id="IPR036390">
    <property type="entry name" value="WH_DNA-bd_sf"/>
</dbReference>
<comment type="subcellular location">
    <subcellularLocation>
        <location evidence="1">Nucleus</location>
    </subcellularLocation>
</comment>
<evidence type="ECO:0000256" key="1">
    <source>
        <dbReference type="ARBA" id="ARBA00004123"/>
    </source>
</evidence>
<evidence type="ECO:0000256" key="2">
    <source>
        <dbReference type="ARBA" id="ARBA00006403"/>
    </source>
</evidence>
<name>A0A2I0U3G5_LIMLA</name>
<dbReference type="GO" id="GO:0005634">
    <property type="term" value="C:nucleus"/>
    <property type="evidence" value="ECO:0007669"/>
    <property type="project" value="UniProtKB-SubCell"/>
</dbReference>
<organism evidence="8 9">
    <name type="scientific">Limosa lapponica baueri</name>
    <dbReference type="NCBI Taxonomy" id="1758121"/>
    <lineage>
        <taxon>Eukaryota</taxon>
        <taxon>Metazoa</taxon>
        <taxon>Chordata</taxon>
        <taxon>Craniata</taxon>
        <taxon>Vertebrata</taxon>
        <taxon>Euteleostomi</taxon>
        <taxon>Archelosauria</taxon>
        <taxon>Archosauria</taxon>
        <taxon>Dinosauria</taxon>
        <taxon>Saurischia</taxon>
        <taxon>Theropoda</taxon>
        <taxon>Coelurosauria</taxon>
        <taxon>Aves</taxon>
        <taxon>Neognathae</taxon>
        <taxon>Neoaves</taxon>
        <taxon>Charadriiformes</taxon>
        <taxon>Scolopacidae</taxon>
        <taxon>Limosa</taxon>
    </lineage>
</organism>
<dbReference type="InterPro" id="IPR000232">
    <property type="entry name" value="HSF_DNA-bd"/>
</dbReference>
<evidence type="ECO:0000313" key="8">
    <source>
        <dbReference type="EMBL" id="PKU40624.1"/>
    </source>
</evidence>
<gene>
    <name evidence="8" type="ORF">llap_9070</name>
</gene>
<dbReference type="GO" id="GO:0003700">
    <property type="term" value="F:DNA-binding transcription factor activity"/>
    <property type="evidence" value="ECO:0007669"/>
    <property type="project" value="InterPro"/>
</dbReference>
<dbReference type="PANTHER" id="PTHR10015:SF336">
    <property type="entry name" value="HEAT SHOCK TRANSCRIPTION FACTOR, Y-LINKED"/>
    <property type="match status" value="1"/>
</dbReference>
<dbReference type="SUPFAM" id="SSF46785">
    <property type="entry name" value="Winged helix' DNA-binding domain"/>
    <property type="match status" value="1"/>
</dbReference>
<evidence type="ECO:0000256" key="3">
    <source>
        <dbReference type="ARBA" id="ARBA00023125"/>
    </source>
</evidence>
<keyword evidence="9" id="KW-1185">Reference proteome</keyword>
<evidence type="ECO:0000256" key="5">
    <source>
        <dbReference type="RuleBase" id="RU004020"/>
    </source>
</evidence>
<accession>A0A2I0U3G5</accession>
<dbReference type="GO" id="GO:0043565">
    <property type="term" value="F:sequence-specific DNA binding"/>
    <property type="evidence" value="ECO:0007669"/>
    <property type="project" value="InterPro"/>
</dbReference>
<keyword evidence="8" id="KW-0346">Stress response</keyword>
<feature type="domain" description="HSF-type DNA-binding" evidence="7">
    <location>
        <begin position="93"/>
        <end position="194"/>
    </location>
</feature>
<dbReference type="PANTHER" id="PTHR10015">
    <property type="entry name" value="HEAT SHOCK TRANSCRIPTION FACTOR"/>
    <property type="match status" value="1"/>
</dbReference>
<proteinExistence type="inferred from homology"/>
<keyword evidence="3" id="KW-0238">DNA-binding</keyword>
<dbReference type="Proteomes" id="UP000233556">
    <property type="component" value="Unassembled WGS sequence"/>
</dbReference>
<dbReference type="SMART" id="SM00415">
    <property type="entry name" value="HSF"/>
    <property type="match status" value="1"/>
</dbReference>
<dbReference type="Pfam" id="PF00447">
    <property type="entry name" value="HSF_DNA-bind"/>
    <property type="match status" value="1"/>
</dbReference>
<evidence type="ECO:0000313" key="9">
    <source>
        <dbReference type="Proteomes" id="UP000233556"/>
    </source>
</evidence>
<dbReference type="EMBL" id="KZ506234">
    <property type="protein sequence ID" value="PKU40624.1"/>
    <property type="molecule type" value="Genomic_DNA"/>
</dbReference>
<evidence type="ECO:0000256" key="6">
    <source>
        <dbReference type="SAM" id="MobiDB-lite"/>
    </source>
</evidence>
<sequence length="419" mass="46351">MASKKSFGPAATKEMEREPSPAETPSLSAPDELGPLADTISPGPPGQGERAPCDAAVRVRKEEQNVHPGSEGHKITHVPSVSSKRAAETNEFSALHFPQKLWKLVGSPQFQSIWWSEGEKCVAINEGLFKEEVLGRGGPQRIFGMNSMKSFLRQMNLYGFTKLKRDFPRSASLPEFLAEEAAASAHSQISILLDTRKWTHSSSSVPSLTFGGGKKGEDLKVFLSVRAFTNIFSLYKVLFKGEILQMHLEPLSQWVKEADEGHEQEHCESLPEFCHNSPAVHILWPVRHAPYGPGNKMVAVGETGSSFVKTQVTSINPVPGTANALRPHGMTLLVTSAFLPKPELPTDLGQFPIQRCGQGQLKFCSIQKYCETFKSETLLDFTQLKPLTRSSDQVAEQLKINMDVTKRVALMEREELIQE</sequence>
<keyword evidence="4" id="KW-0539">Nucleus</keyword>
<dbReference type="InterPro" id="IPR036388">
    <property type="entry name" value="WH-like_DNA-bd_sf"/>
</dbReference>
<evidence type="ECO:0000259" key="7">
    <source>
        <dbReference type="SMART" id="SM00415"/>
    </source>
</evidence>
<dbReference type="AlphaFoldDB" id="A0A2I0U3G5"/>
<protein>
    <submittedName>
        <fullName evidence="8">Heat shock transcription y-linked-like</fullName>
    </submittedName>
</protein>
<evidence type="ECO:0000256" key="4">
    <source>
        <dbReference type="ARBA" id="ARBA00023242"/>
    </source>
</evidence>